<accession>A0A7R9B1P6</accession>
<dbReference type="AlphaFoldDB" id="A0A7R9B1P6"/>
<protein>
    <recommendedName>
        <fullName evidence="1">OSK domain-containing protein</fullName>
    </recommendedName>
</protein>
<reference evidence="2" key="1">
    <citation type="submission" date="2020-11" db="EMBL/GenBank/DDBJ databases">
        <authorList>
            <person name="Tran Van P."/>
        </authorList>
    </citation>
    <scope>NUCLEOTIDE SEQUENCE</scope>
</reference>
<dbReference type="InterPro" id="IPR036514">
    <property type="entry name" value="SGNH_hydro_sf"/>
</dbReference>
<sequence length="143" mass="15866">MSAQLSCRLRVTSQLSAEALCSLGGVGETQQSNNYSREGDPSFLNHQLMGSSMMVQLADVILNKKTRRNCECAPYQWHANGPRVLCVSEQKLAQLLRRLYSVLLGGRPLNDQVILMIGVNDLLNKMPCGPLIFMAYFSSTMEP</sequence>
<dbReference type="Pfam" id="PF17182">
    <property type="entry name" value="OSK"/>
    <property type="match status" value="1"/>
</dbReference>
<dbReference type="Gene3D" id="3.40.50.1110">
    <property type="entry name" value="SGNH hydrolase"/>
    <property type="match status" value="1"/>
</dbReference>
<organism evidence="2">
    <name type="scientific">Timema shepardi</name>
    <name type="common">Walking stick</name>
    <dbReference type="NCBI Taxonomy" id="629360"/>
    <lineage>
        <taxon>Eukaryota</taxon>
        <taxon>Metazoa</taxon>
        <taxon>Ecdysozoa</taxon>
        <taxon>Arthropoda</taxon>
        <taxon>Hexapoda</taxon>
        <taxon>Insecta</taxon>
        <taxon>Pterygota</taxon>
        <taxon>Neoptera</taxon>
        <taxon>Polyneoptera</taxon>
        <taxon>Phasmatodea</taxon>
        <taxon>Timematodea</taxon>
        <taxon>Timematoidea</taxon>
        <taxon>Timematidae</taxon>
        <taxon>Timema</taxon>
    </lineage>
</organism>
<evidence type="ECO:0000259" key="1">
    <source>
        <dbReference type="Pfam" id="PF17182"/>
    </source>
</evidence>
<dbReference type="InterPro" id="IPR033447">
    <property type="entry name" value="OSK"/>
</dbReference>
<gene>
    <name evidence="2" type="ORF">TSIB3V08_LOCUS7909</name>
</gene>
<dbReference type="SUPFAM" id="SSF52266">
    <property type="entry name" value="SGNH hydrolase"/>
    <property type="match status" value="1"/>
</dbReference>
<feature type="domain" description="OSK" evidence="1">
    <location>
        <begin position="32"/>
        <end position="128"/>
    </location>
</feature>
<proteinExistence type="predicted"/>
<name>A0A7R9B1P6_TIMSH</name>
<evidence type="ECO:0000313" key="2">
    <source>
        <dbReference type="EMBL" id="CAD7263843.1"/>
    </source>
</evidence>
<dbReference type="EMBL" id="OC003899">
    <property type="protein sequence ID" value="CAD7263843.1"/>
    <property type="molecule type" value="Genomic_DNA"/>
</dbReference>